<dbReference type="GO" id="GO:0004575">
    <property type="term" value="F:sucrose alpha-glucosidase activity"/>
    <property type="evidence" value="ECO:0007669"/>
    <property type="project" value="TreeGrafter"/>
</dbReference>
<evidence type="ECO:0000313" key="4">
    <source>
        <dbReference type="EMBL" id="PKX98966.1"/>
    </source>
</evidence>
<dbReference type="PANTHER" id="PTHR10357:SF232">
    <property type="entry name" value="GLYCOSYL HYDROLASE FAMILY 13 CATALYTIC DOMAIN-CONTAINING PROTEIN"/>
    <property type="match status" value="1"/>
</dbReference>
<dbReference type="Gene3D" id="2.60.40.1180">
    <property type="entry name" value="Golgi alpha-mannosidase II"/>
    <property type="match status" value="1"/>
</dbReference>
<dbReference type="VEuPathDB" id="FungiDB:P174DRAFT_468206"/>
<dbReference type="OrthoDB" id="1740265at2759"/>
<comment type="similarity">
    <text evidence="1">Belongs to the glycosyl hydrolase 13 family.</text>
</comment>
<dbReference type="Gene3D" id="3.20.20.80">
    <property type="entry name" value="Glycosidases"/>
    <property type="match status" value="2"/>
</dbReference>
<name>A0A2I1CMX1_ASPN1</name>
<dbReference type="SUPFAM" id="SSF51011">
    <property type="entry name" value="Glycosyl hydrolase domain"/>
    <property type="match status" value="1"/>
</dbReference>
<comment type="caution">
    <text evidence="4">The sequence shown here is derived from an EMBL/GenBank/DDBJ whole genome shotgun (WGS) entry which is preliminary data.</text>
</comment>
<evidence type="ECO:0000313" key="5">
    <source>
        <dbReference type="Proteomes" id="UP000234474"/>
    </source>
</evidence>
<gene>
    <name evidence="4" type="ORF">P174DRAFT_468206</name>
</gene>
<dbReference type="Gene3D" id="3.90.400.10">
    <property type="entry name" value="Oligo-1,6-glucosidase, Domain 2"/>
    <property type="match status" value="1"/>
</dbReference>
<dbReference type="InterPro" id="IPR006047">
    <property type="entry name" value="GH13_cat_dom"/>
</dbReference>
<sequence>MFHLRRFLLQRAFRCGLRSLTPTSARPSKSDHQYYQPPISSLIRDKPFSTTAKMPCPTTRNKCVTASGTFKPQILDMDREWWREIIIYEVYVQSFQDSNNDGIGDLRGIIQRLDYLKDLGADMLWLTPIYESPLEDQGYDIANYKGINPMYGSMKDWEDLAAEIHRRGMKIMMDMVFNHTSSQHAWFLESKKSRDNPKREWYFWRRGKIGKNGERLPPNNWESLFGGPAWKYDEHTDEWYMHLFSPSQPDLNWDNPEVRNAIFDVIDFWGQKGTDGFRFDVINLVSKTPGLPDAPIVNPDKYEQPAVPLFTNGPNIHKYMHEMNRNVLSKYTNCTVGEMPCGVDEYESSEYVAKERQELSMVFQFHHMDLDGENGDKWKPRKWELWEFEKVFRIWQQHMLGNNGWNSLYLENHDQARCVSRFGNPDPRYRAVSAKMLATIQLSLRGTPFIYQGQELGTPHPQNWKIEDYNDVETHAYYNAQYKARKEKDPSKEPDMSDVMHVIRLKGRDNARSPIMWNNAPNAGFTSIDAKPWLRMNDEYADINVQAQDRDPDSVLNYYKKLLHIRKQHPLMWYGVYIPINASDPKVFSFLRTQGPWRTLIFCNWSAEESDFEIPEEIDVDLAIMLIANYHVDEYQLQQKVRLRPYEARIYSLRN</sequence>
<dbReference type="Proteomes" id="UP000234474">
    <property type="component" value="Unassembled WGS sequence"/>
</dbReference>
<dbReference type="GO" id="GO:0033934">
    <property type="term" value="F:glucan 1,4-alpha-maltotriohydrolase activity"/>
    <property type="evidence" value="ECO:0007669"/>
    <property type="project" value="TreeGrafter"/>
</dbReference>
<dbReference type="FunFam" id="3.90.400.10:FF:000004">
    <property type="entry name" value="Oligo-1,6-glucosidase"/>
    <property type="match status" value="1"/>
</dbReference>
<dbReference type="NCBIfam" id="NF008183">
    <property type="entry name" value="PRK10933.1"/>
    <property type="match status" value="1"/>
</dbReference>
<dbReference type="CDD" id="cd11333">
    <property type="entry name" value="AmyAc_SI_OligoGlu_DGase"/>
    <property type="match status" value="1"/>
</dbReference>
<feature type="domain" description="Glycosyl hydrolase family 13 catalytic" evidence="3">
    <location>
        <begin position="89"/>
        <end position="512"/>
    </location>
</feature>
<dbReference type="GO" id="GO:0004556">
    <property type="term" value="F:alpha-amylase activity"/>
    <property type="evidence" value="ECO:0007669"/>
    <property type="project" value="TreeGrafter"/>
</dbReference>
<dbReference type="FunFam" id="3.20.20.80:FF:000270">
    <property type="entry name" value="Oligo-1,6-glucosidase"/>
    <property type="match status" value="1"/>
</dbReference>
<dbReference type="GO" id="GO:0004574">
    <property type="term" value="F:oligo-1,6-glucosidase activity"/>
    <property type="evidence" value="ECO:0007669"/>
    <property type="project" value="TreeGrafter"/>
</dbReference>
<evidence type="ECO:0000256" key="2">
    <source>
        <dbReference type="ARBA" id="ARBA00026248"/>
    </source>
</evidence>
<keyword evidence="5" id="KW-1185">Reference proteome</keyword>
<dbReference type="InterPro" id="IPR045857">
    <property type="entry name" value="O16G_dom_2"/>
</dbReference>
<dbReference type="STRING" id="1392255.A0A2I1CMX1"/>
<dbReference type="SUPFAM" id="SSF51445">
    <property type="entry name" value="(Trans)glycosidases"/>
    <property type="match status" value="1"/>
</dbReference>
<keyword evidence="2" id="KW-0462">Maltose metabolism</keyword>
<dbReference type="GO" id="GO:0005987">
    <property type="term" value="P:sucrose catabolic process"/>
    <property type="evidence" value="ECO:0007669"/>
    <property type="project" value="TreeGrafter"/>
</dbReference>
<dbReference type="Pfam" id="PF00128">
    <property type="entry name" value="Alpha-amylase"/>
    <property type="match status" value="1"/>
</dbReference>
<dbReference type="GO" id="GO:0000025">
    <property type="term" value="P:maltose catabolic process"/>
    <property type="evidence" value="ECO:0007669"/>
    <property type="project" value="TreeGrafter"/>
</dbReference>
<dbReference type="RefSeq" id="XP_024687561.1">
    <property type="nucleotide sequence ID" value="XM_024830560.1"/>
</dbReference>
<dbReference type="EMBL" id="MSZS01000001">
    <property type="protein sequence ID" value="PKX98966.1"/>
    <property type="molecule type" value="Genomic_DNA"/>
</dbReference>
<accession>A0A2I1CMX1</accession>
<dbReference type="InterPro" id="IPR013780">
    <property type="entry name" value="Glyco_hydro_b"/>
</dbReference>
<dbReference type="SMART" id="SM00642">
    <property type="entry name" value="Aamy"/>
    <property type="match status" value="1"/>
</dbReference>
<dbReference type="PANTHER" id="PTHR10357">
    <property type="entry name" value="ALPHA-AMYLASE FAMILY MEMBER"/>
    <property type="match status" value="1"/>
</dbReference>
<proteinExistence type="inferred from homology"/>
<dbReference type="OMA" id="QWYYHKF"/>
<reference evidence="5" key="1">
    <citation type="journal article" date="2018" name="Proc. Natl. Acad. Sci. U.S.A.">
        <title>Linking secondary metabolites to gene clusters through genome sequencing of six diverse Aspergillus species.</title>
        <authorList>
            <person name="Kaerboelling I."/>
            <person name="Vesth T.C."/>
            <person name="Frisvad J.C."/>
            <person name="Nybo J.L."/>
            <person name="Theobald S."/>
            <person name="Kuo A."/>
            <person name="Bowyer P."/>
            <person name="Matsuda Y."/>
            <person name="Mondo S."/>
            <person name="Lyhne E.K."/>
            <person name="Kogle M.E."/>
            <person name="Clum A."/>
            <person name="Lipzen A."/>
            <person name="Salamov A."/>
            <person name="Ngan C.Y."/>
            <person name="Daum C."/>
            <person name="Chiniquy J."/>
            <person name="Barry K."/>
            <person name="LaButti K."/>
            <person name="Haridas S."/>
            <person name="Simmons B.A."/>
            <person name="Magnuson J.K."/>
            <person name="Mortensen U.H."/>
            <person name="Larsen T.O."/>
            <person name="Grigoriev I.V."/>
            <person name="Baker S.E."/>
            <person name="Andersen M.R."/>
        </authorList>
    </citation>
    <scope>NUCLEOTIDE SEQUENCE [LARGE SCALE GENOMIC DNA]</scope>
    <source>
        <strain evidence="5">IBT 16806</strain>
    </source>
</reference>
<evidence type="ECO:0000259" key="3">
    <source>
        <dbReference type="SMART" id="SM00642"/>
    </source>
</evidence>
<dbReference type="InterPro" id="IPR017853">
    <property type="entry name" value="GH"/>
</dbReference>
<dbReference type="FunFam" id="3.20.20.80:FF:000255">
    <property type="entry name" value="Alpha-glucosidase/alpha-amylase, putative"/>
    <property type="match status" value="1"/>
</dbReference>
<dbReference type="GeneID" id="36537887"/>
<dbReference type="AlphaFoldDB" id="A0A2I1CMX1"/>
<evidence type="ECO:0000256" key="1">
    <source>
        <dbReference type="ARBA" id="ARBA00008061"/>
    </source>
</evidence>
<protein>
    <submittedName>
        <fullName evidence="4">Putative alpha-glucosidase/alpha-amylase</fullName>
    </submittedName>
</protein>
<organism evidence="4 5">
    <name type="scientific">Aspergillus novofumigatus (strain IBT 16806)</name>
    <dbReference type="NCBI Taxonomy" id="1392255"/>
    <lineage>
        <taxon>Eukaryota</taxon>
        <taxon>Fungi</taxon>
        <taxon>Dikarya</taxon>
        <taxon>Ascomycota</taxon>
        <taxon>Pezizomycotina</taxon>
        <taxon>Eurotiomycetes</taxon>
        <taxon>Eurotiomycetidae</taxon>
        <taxon>Eurotiales</taxon>
        <taxon>Aspergillaceae</taxon>
        <taxon>Aspergillus</taxon>
        <taxon>Aspergillus subgen. Fumigati</taxon>
    </lineage>
</organism>